<evidence type="ECO:0000313" key="3">
    <source>
        <dbReference type="Proteomes" id="UP000608850"/>
    </source>
</evidence>
<comment type="caution">
    <text evidence="2">The sequence shown here is derived from an EMBL/GenBank/DDBJ whole genome shotgun (WGS) entry which is preliminary data.</text>
</comment>
<sequence length="657" mass="72511">MSTADTSGGAAWPANRTNSEKSSQALRTAIRRYGLHDLDVDPTRDLPHPAHRLAEIWAAYGGRLITPLSETNGRTLRSEVVEEDWVEYRVNEPGPTGDTFDVSEVEERRASTWLDAIAAMLAWYERARGRRGRLARGYQGEPEYEEFTIDLENSWQPSYCKREVARLKALERETVGGERPSGGETNPEYENPHSVILTLSGTSTPNGDRIGPADHDREIADSWTAGVYDALRYQLDKLGVSDYLYHKQGEPHPGDGPNVGYGHHHVMLMVDAGPLGAGDQTPRLEAAFREVIDKHVDVCDLAGSSAHGDGAISVRRVGDDDEEIESWSAYAAEYIASAEEDLLERSDQYVMWAATQWATGSQKATRSMTANSAIAADACKQRHESERSHQDVGHGERIVRSSRRGVDFECACCGSPWQIPQHYDTLTEARRETGARVLAADGSGGDLDDDGDTDRWDDGDIGNRWPSARAAASFGTKVDPHHGVCTEFESATRPPSWRMDAIIESSGKEKPATGSGVDMRELQFQTLPRTRGEIAAFLSDPATYVVCTCDVLSRSLDAWRNGECPSRCECDGAELRFANAAENWSLGSLSVDEWLSFLSPDPVVRELSFEEERELANALDRARRLAENTQLSPMGVVAQAGVPPEHLETAFKQMEER</sequence>
<keyword evidence="3" id="KW-1185">Reference proteome</keyword>
<gene>
    <name evidence="2" type="ORF">GCM10009021_19810</name>
</gene>
<dbReference type="Proteomes" id="UP000608850">
    <property type="component" value="Unassembled WGS sequence"/>
</dbReference>
<feature type="region of interest" description="Disordered" evidence="1">
    <location>
        <begin position="1"/>
        <end position="23"/>
    </location>
</feature>
<dbReference type="AlphaFoldDB" id="A0A830GCK5"/>
<evidence type="ECO:0000256" key="1">
    <source>
        <dbReference type="SAM" id="MobiDB-lite"/>
    </source>
</evidence>
<organism evidence="2 3">
    <name type="scientific">Halarchaeum nitratireducens</name>
    <dbReference type="NCBI Taxonomy" id="489913"/>
    <lineage>
        <taxon>Archaea</taxon>
        <taxon>Methanobacteriati</taxon>
        <taxon>Methanobacteriota</taxon>
        <taxon>Stenosarchaea group</taxon>
        <taxon>Halobacteria</taxon>
        <taxon>Halobacteriales</taxon>
        <taxon>Halobacteriaceae</taxon>
    </lineage>
</organism>
<protein>
    <recommendedName>
        <fullName evidence="4">Replication protein</fullName>
    </recommendedName>
</protein>
<dbReference type="InterPro" id="IPR009870">
    <property type="entry name" value="DUF1424"/>
</dbReference>
<name>A0A830GCK5_9EURY</name>
<dbReference type="Pfam" id="PF07232">
    <property type="entry name" value="DUF1424"/>
    <property type="match status" value="1"/>
</dbReference>
<evidence type="ECO:0008006" key="4">
    <source>
        <dbReference type="Google" id="ProtNLM"/>
    </source>
</evidence>
<dbReference type="EMBL" id="BMOQ01000005">
    <property type="protein sequence ID" value="GGN18778.1"/>
    <property type="molecule type" value="Genomic_DNA"/>
</dbReference>
<reference evidence="2 3" key="1">
    <citation type="journal article" date="2019" name="Int. J. Syst. Evol. Microbiol.">
        <title>The Global Catalogue of Microorganisms (GCM) 10K type strain sequencing project: providing services to taxonomists for standard genome sequencing and annotation.</title>
        <authorList>
            <consortium name="The Broad Institute Genomics Platform"/>
            <consortium name="The Broad Institute Genome Sequencing Center for Infectious Disease"/>
            <person name="Wu L."/>
            <person name="Ma J."/>
        </authorList>
    </citation>
    <scope>NUCLEOTIDE SEQUENCE [LARGE SCALE GENOMIC DNA]</scope>
    <source>
        <strain evidence="2 3">JCM 16331</strain>
    </source>
</reference>
<accession>A0A830GCK5</accession>
<proteinExistence type="predicted"/>
<evidence type="ECO:0000313" key="2">
    <source>
        <dbReference type="EMBL" id="GGN18778.1"/>
    </source>
</evidence>